<gene>
    <name evidence="7" type="ORF">HNP84_008482</name>
</gene>
<dbReference type="RefSeq" id="WP_185055588.1">
    <property type="nucleotide sequence ID" value="NZ_BAABIX010000033.1"/>
</dbReference>
<evidence type="ECO:0000256" key="6">
    <source>
        <dbReference type="SAM" id="Phobius"/>
    </source>
</evidence>
<evidence type="ECO:0000256" key="1">
    <source>
        <dbReference type="ARBA" id="ARBA00004651"/>
    </source>
</evidence>
<dbReference type="CDD" id="cd16914">
    <property type="entry name" value="EcfT"/>
    <property type="match status" value="1"/>
</dbReference>
<organism evidence="7 8">
    <name type="scientific">Thermocatellispora tengchongensis</name>
    <dbReference type="NCBI Taxonomy" id="1073253"/>
    <lineage>
        <taxon>Bacteria</taxon>
        <taxon>Bacillati</taxon>
        <taxon>Actinomycetota</taxon>
        <taxon>Actinomycetes</taxon>
        <taxon>Streptosporangiales</taxon>
        <taxon>Streptosporangiaceae</taxon>
        <taxon>Thermocatellispora</taxon>
    </lineage>
</organism>
<evidence type="ECO:0000313" key="7">
    <source>
        <dbReference type="EMBL" id="MBB5138724.1"/>
    </source>
</evidence>
<dbReference type="GO" id="GO:0006824">
    <property type="term" value="P:cobalt ion transport"/>
    <property type="evidence" value="ECO:0007669"/>
    <property type="project" value="InterPro"/>
</dbReference>
<proteinExistence type="predicted"/>
<evidence type="ECO:0000256" key="2">
    <source>
        <dbReference type="ARBA" id="ARBA00022475"/>
    </source>
</evidence>
<dbReference type="PANTHER" id="PTHR34857:SF2">
    <property type="entry name" value="SLL0384 PROTEIN"/>
    <property type="match status" value="1"/>
</dbReference>
<dbReference type="Proteomes" id="UP000578449">
    <property type="component" value="Unassembled WGS sequence"/>
</dbReference>
<feature type="transmembrane region" description="Helical" evidence="6">
    <location>
        <begin position="110"/>
        <end position="130"/>
    </location>
</feature>
<protein>
    <submittedName>
        <fullName evidence="7">Cobalt/nickel transport system permease protein</fullName>
    </submittedName>
</protein>
<keyword evidence="4 6" id="KW-1133">Transmembrane helix</keyword>
<evidence type="ECO:0000256" key="3">
    <source>
        <dbReference type="ARBA" id="ARBA00022692"/>
    </source>
</evidence>
<comment type="subcellular location">
    <subcellularLocation>
        <location evidence="1">Cell membrane</location>
        <topology evidence="1">Multi-pass membrane protein</topology>
    </subcellularLocation>
</comment>
<keyword evidence="8" id="KW-1185">Reference proteome</keyword>
<evidence type="ECO:0000313" key="8">
    <source>
        <dbReference type="Proteomes" id="UP000578449"/>
    </source>
</evidence>
<dbReference type="InterPro" id="IPR051611">
    <property type="entry name" value="ECF_transporter_component"/>
</dbReference>
<keyword evidence="3 6" id="KW-0812">Transmembrane</keyword>
<dbReference type="InterPro" id="IPR003339">
    <property type="entry name" value="ABC/ECF_trnsptr_transmembrane"/>
</dbReference>
<comment type="caution">
    <text evidence="7">The sequence shown here is derived from an EMBL/GenBank/DDBJ whole genome shotgun (WGS) entry which is preliminary data.</text>
</comment>
<reference evidence="7 8" key="1">
    <citation type="submission" date="2020-08" db="EMBL/GenBank/DDBJ databases">
        <title>Genomic Encyclopedia of Type Strains, Phase IV (KMG-IV): sequencing the most valuable type-strain genomes for metagenomic binning, comparative biology and taxonomic classification.</title>
        <authorList>
            <person name="Goeker M."/>
        </authorList>
    </citation>
    <scope>NUCLEOTIDE SEQUENCE [LARGE SCALE GENOMIC DNA]</scope>
    <source>
        <strain evidence="7 8">DSM 45615</strain>
    </source>
</reference>
<dbReference type="EMBL" id="JACHGN010000025">
    <property type="protein sequence ID" value="MBB5138724.1"/>
    <property type="molecule type" value="Genomic_DNA"/>
</dbReference>
<name>A0A840PBE9_9ACTN</name>
<keyword evidence="2" id="KW-1003">Cell membrane</keyword>
<feature type="transmembrane region" description="Helical" evidence="6">
    <location>
        <begin position="233"/>
        <end position="252"/>
    </location>
</feature>
<sequence length="253" mass="27389">MGAGHHHRIHRPGDSPVHRLPPQCKLLAAAAFAVVVVATPREYVAAFAVYAALLAVVAAVARVPPGFVLRRMVIEVPFVVFAVALPIVGLGERVEVAGLSLSVEGLWAGWNILAKATLGVVASVLLAATTEPRMLLLGAQRLRVPPLLVQIAMFMLRYMDVVLDEMRRMRVARESRGFVARDVRHIPVVARSAGALFIRSYERGERVHLAMLSRGYAGSMPIIQDLSASRGQWGVAGLLPGLALLVLGLWYVM</sequence>
<dbReference type="NCBIfam" id="TIGR02454">
    <property type="entry name" value="ECF_T_CbiQ"/>
    <property type="match status" value="1"/>
</dbReference>
<evidence type="ECO:0000256" key="4">
    <source>
        <dbReference type="ARBA" id="ARBA00022989"/>
    </source>
</evidence>
<dbReference type="PANTHER" id="PTHR34857">
    <property type="entry name" value="SLL0384 PROTEIN"/>
    <property type="match status" value="1"/>
</dbReference>
<evidence type="ECO:0000256" key="5">
    <source>
        <dbReference type="ARBA" id="ARBA00023136"/>
    </source>
</evidence>
<dbReference type="InterPro" id="IPR012809">
    <property type="entry name" value="ECF_CbiQ"/>
</dbReference>
<keyword evidence="5 6" id="KW-0472">Membrane</keyword>
<accession>A0A840PBE9</accession>
<feature type="transmembrane region" description="Helical" evidence="6">
    <location>
        <begin position="43"/>
        <end position="61"/>
    </location>
</feature>
<feature type="transmembrane region" description="Helical" evidence="6">
    <location>
        <begin position="73"/>
        <end position="90"/>
    </location>
</feature>
<dbReference type="AlphaFoldDB" id="A0A840PBE9"/>
<dbReference type="Pfam" id="PF02361">
    <property type="entry name" value="CbiQ"/>
    <property type="match status" value="1"/>
</dbReference>
<dbReference type="GO" id="GO:0043190">
    <property type="term" value="C:ATP-binding cassette (ABC) transporter complex"/>
    <property type="evidence" value="ECO:0007669"/>
    <property type="project" value="InterPro"/>
</dbReference>